<gene>
    <name evidence="2" type="ordered locus">Rcas_0690</name>
</gene>
<evidence type="ECO:0000256" key="1">
    <source>
        <dbReference type="SAM" id="Phobius"/>
    </source>
</evidence>
<name>A7NH65_ROSCS</name>
<reference evidence="2 3" key="1">
    <citation type="submission" date="2007-08" db="EMBL/GenBank/DDBJ databases">
        <title>Complete sequence of Roseiflexus castenholzii DSM 13941.</title>
        <authorList>
            <consortium name="US DOE Joint Genome Institute"/>
            <person name="Copeland A."/>
            <person name="Lucas S."/>
            <person name="Lapidus A."/>
            <person name="Barry K."/>
            <person name="Glavina del Rio T."/>
            <person name="Dalin E."/>
            <person name="Tice H."/>
            <person name="Pitluck S."/>
            <person name="Thompson L.S."/>
            <person name="Brettin T."/>
            <person name="Bruce D."/>
            <person name="Detter J.C."/>
            <person name="Han C."/>
            <person name="Tapia R."/>
            <person name="Schmutz J."/>
            <person name="Larimer F."/>
            <person name="Land M."/>
            <person name="Hauser L."/>
            <person name="Kyrpides N."/>
            <person name="Mikhailova N."/>
            <person name="Bryant D.A."/>
            <person name="Hanada S."/>
            <person name="Tsukatani Y."/>
            <person name="Richardson P."/>
        </authorList>
    </citation>
    <scope>NUCLEOTIDE SEQUENCE [LARGE SCALE GENOMIC DNA]</scope>
    <source>
        <strain evidence="3">DSM 13941 / HLO8</strain>
    </source>
</reference>
<dbReference type="OrthoDB" id="141173at2"/>
<keyword evidence="3" id="KW-1185">Reference proteome</keyword>
<organism evidence="2 3">
    <name type="scientific">Roseiflexus castenholzii (strain DSM 13941 / HLO8)</name>
    <dbReference type="NCBI Taxonomy" id="383372"/>
    <lineage>
        <taxon>Bacteria</taxon>
        <taxon>Bacillati</taxon>
        <taxon>Chloroflexota</taxon>
        <taxon>Chloroflexia</taxon>
        <taxon>Chloroflexales</taxon>
        <taxon>Roseiflexineae</taxon>
        <taxon>Roseiflexaceae</taxon>
        <taxon>Roseiflexus</taxon>
    </lineage>
</organism>
<proteinExistence type="predicted"/>
<dbReference type="STRING" id="383372.Rcas_0690"/>
<dbReference type="KEGG" id="rca:Rcas_0690"/>
<dbReference type="EMBL" id="CP000804">
    <property type="protein sequence ID" value="ABU56812.1"/>
    <property type="molecule type" value="Genomic_DNA"/>
</dbReference>
<feature type="transmembrane region" description="Helical" evidence="1">
    <location>
        <begin position="207"/>
        <end position="229"/>
    </location>
</feature>
<feature type="transmembrane region" description="Helical" evidence="1">
    <location>
        <begin position="41"/>
        <end position="59"/>
    </location>
</feature>
<dbReference type="Proteomes" id="UP000000263">
    <property type="component" value="Chromosome"/>
</dbReference>
<keyword evidence="1" id="KW-0812">Transmembrane</keyword>
<dbReference type="AlphaFoldDB" id="A7NH65"/>
<evidence type="ECO:0000313" key="3">
    <source>
        <dbReference type="Proteomes" id="UP000000263"/>
    </source>
</evidence>
<evidence type="ECO:0000313" key="2">
    <source>
        <dbReference type="EMBL" id="ABU56812.1"/>
    </source>
</evidence>
<sequence>MLSVLWVLPALITVAVALSMRLEATKYPDAATAQRWKNRLWPALFVGISVSLVIYAVLVRIEEDVTAFPNTITEPAPGIGHTLAVRYPQMIRFDAPEINPLTLTIWFERQAGATPLTLTIELSSSSLRFIEPNSAGMSAEPRLTLTVDSRSLPQQVRMQPLASDGDERMIVDVTLRDATGRETLTKPLIIARETRTAFYWRVVKNRFFGDAGLALAVASAVLGIGWQLLNEGRQTRVGQQRERIRELYDVFERDLLEWALASQTLKQEAAKDWETQACYELHDVLKNQERQLKNVATQTRVKRLLHDGAEYYRAGDFQRCTTVLDLVIQVYASVYPELNDLPRHLPDARTADRQQTEAILHICGVLLHRFQTDAHELAAAALDALASQPDDHEAKKSLLQFISSPSNEPGAIELNKLALNDPRVRRRLTDRLPWTFVWPPIPVTPGAVTRTESVTAWLDANGLEIHPFDVHELQVHQPFLASVTLPEAQRTAIIQSQPLIVVGHRFDCHIAAVALSEELRRFYKPLPPSEQPMLVLVRLSDQNATGRNETLNSVVREAGTAWLRLIAEQPGVLLWLPDDEQALLAEWLVWVSGSSQALRQRLRRAGLKSGVQEQIILRRLDDLLTGIDTGAPHPEMFLNWLAIRPPGVNHMRLIVIHTGDTRAMSVADALSAVQDARVTWTLFTSPARGRTFAETHGVALEWSEDELLELLNVAVRSAGKSGKRLTSLMELDDLALNEEQFLLDTLKRARGSFERALAICQDALVHHLTRRPDQNDPKYLFLNENDFIVALLRN</sequence>
<dbReference type="HOGENOM" id="CLU_357105_0_0_0"/>
<keyword evidence="1" id="KW-1133">Transmembrane helix</keyword>
<protein>
    <submittedName>
        <fullName evidence="2">Uncharacterized protein</fullName>
    </submittedName>
</protein>
<dbReference type="RefSeq" id="WP_012119242.1">
    <property type="nucleotide sequence ID" value="NC_009767.1"/>
</dbReference>
<accession>A7NH65</accession>
<keyword evidence="1" id="KW-0472">Membrane</keyword>